<keyword evidence="4" id="KW-0547">Nucleotide-binding</keyword>
<evidence type="ECO:0000313" key="16">
    <source>
        <dbReference type="EMBL" id="EDO27446.1"/>
    </source>
</evidence>
<keyword evidence="11" id="KW-0539">Nucleus</keyword>
<dbReference type="SUPFAM" id="SSF50249">
    <property type="entry name" value="Nucleic acid-binding proteins"/>
    <property type="match status" value="1"/>
</dbReference>
<name>A8DUX0_NEMVE</name>
<dbReference type="PhylomeDB" id="A8DUX0"/>
<evidence type="ECO:0000256" key="1">
    <source>
        <dbReference type="ARBA" id="ARBA00004123"/>
    </source>
</evidence>
<feature type="domain" description="MCM OB" evidence="15">
    <location>
        <begin position="36"/>
        <end position="165"/>
    </location>
</feature>
<dbReference type="GO" id="GO:0005634">
    <property type="term" value="C:nucleus"/>
    <property type="evidence" value="ECO:0007669"/>
    <property type="project" value="UniProtKB-SubCell"/>
</dbReference>
<evidence type="ECO:0000256" key="5">
    <source>
        <dbReference type="ARBA" id="ARBA00022763"/>
    </source>
</evidence>
<dbReference type="eggNOG" id="KOG0480">
    <property type="taxonomic scope" value="Eukaryota"/>
</dbReference>
<dbReference type="GO" id="GO:0003677">
    <property type="term" value="F:DNA binding"/>
    <property type="evidence" value="ECO:0007669"/>
    <property type="project" value="UniProtKB-KW"/>
</dbReference>
<evidence type="ECO:0000259" key="15">
    <source>
        <dbReference type="Pfam" id="PF17207"/>
    </source>
</evidence>
<dbReference type="Proteomes" id="UP000001593">
    <property type="component" value="Unassembled WGS sequence"/>
</dbReference>
<evidence type="ECO:0000256" key="3">
    <source>
        <dbReference type="ARBA" id="ARBA00012551"/>
    </source>
</evidence>
<proteinExistence type="inferred from homology"/>
<evidence type="ECO:0000256" key="14">
    <source>
        <dbReference type="ARBA" id="ARBA00047995"/>
    </source>
</evidence>
<dbReference type="GO" id="GO:0097362">
    <property type="term" value="C:MCM8-MCM9 complex"/>
    <property type="evidence" value="ECO:0007669"/>
    <property type="project" value="UniProtKB-ARBA"/>
</dbReference>
<dbReference type="STRING" id="45351.A8DUX0"/>
<dbReference type="HOGENOM" id="CLU_1673364_0_0_1"/>
<dbReference type="PANTHER" id="PTHR11630">
    <property type="entry name" value="DNA REPLICATION LICENSING FACTOR MCM FAMILY MEMBER"/>
    <property type="match status" value="1"/>
</dbReference>
<evidence type="ECO:0000256" key="10">
    <source>
        <dbReference type="ARBA" id="ARBA00023204"/>
    </source>
</evidence>
<dbReference type="FunFam" id="2.20.28.10:FF:000007">
    <property type="entry name" value="DNA helicase MCM8 isoform X1"/>
    <property type="match status" value="1"/>
</dbReference>
<dbReference type="Gene3D" id="2.20.28.10">
    <property type="match status" value="1"/>
</dbReference>
<dbReference type="InterPro" id="IPR031327">
    <property type="entry name" value="MCM"/>
</dbReference>
<comment type="subcellular location">
    <subcellularLocation>
        <location evidence="1">Nucleus</location>
    </subcellularLocation>
</comment>
<comment type="similarity">
    <text evidence="2">Belongs to the MCM family.</text>
</comment>
<evidence type="ECO:0000256" key="8">
    <source>
        <dbReference type="ARBA" id="ARBA00022840"/>
    </source>
</evidence>
<keyword evidence="5" id="KW-0227">DNA damage</keyword>
<dbReference type="KEGG" id="nve:5497742"/>
<keyword evidence="17" id="KW-1185">Reference proteome</keyword>
<dbReference type="PANTHER" id="PTHR11630:SF47">
    <property type="entry name" value="DNA HELICASE MCM8"/>
    <property type="match status" value="1"/>
</dbReference>
<comment type="catalytic activity">
    <reaction evidence="14">
        <text>ATP + H2O = ADP + phosphate + H(+)</text>
        <dbReference type="Rhea" id="RHEA:13065"/>
        <dbReference type="ChEBI" id="CHEBI:15377"/>
        <dbReference type="ChEBI" id="CHEBI:15378"/>
        <dbReference type="ChEBI" id="CHEBI:30616"/>
        <dbReference type="ChEBI" id="CHEBI:43474"/>
        <dbReference type="ChEBI" id="CHEBI:456216"/>
        <dbReference type="EC" id="3.6.4.12"/>
    </reaction>
</comment>
<dbReference type="GO" id="GO:0016787">
    <property type="term" value="F:hydrolase activity"/>
    <property type="evidence" value="ECO:0007669"/>
    <property type="project" value="UniProtKB-KW"/>
</dbReference>
<evidence type="ECO:0000256" key="11">
    <source>
        <dbReference type="ARBA" id="ARBA00023242"/>
    </source>
</evidence>
<evidence type="ECO:0000256" key="9">
    <source>
        <dbReference type="ARBA" id="ARBA00023125"/>
    </source>
</evidence>
<evidence type="ECO:0000256" key="4">
    <source>
        <dbReference type="ARBA" id="ARBA00022741"/>
    </source>
</evidence>
<evidence type="ECO:0000256" key="7">
    <source>
        <dbReference type="ARBA" id="ARBA00022806"/>
    </source>
</evidence>
<evidence type="ECO:0000256" key="13">
    <source>
        <dbReference type="ARBA" id="ARBA00042306"/>
    </source>
</evidence>
<dbReference type="GO" id="GO:0005524">
    <property type="term" value="F:ATP binding"/>
    <property type="evidence" value="ECO:0007669"/>
    <property type="project" value="UniProtKB-KW"/>
</dbReference>
<dbReference type="InterPro" id="IPR033762">
    <property type="entry name" value="MCM_OB"/>
</dbReference>
<keyword evidence="10" id="KW-0234">DNA repair</keyword>
<keyword evidence="6" id="KW-0378">Hydrolase</keyword>
<keyword evidence="9" id="KW-0238">DNA-binding</keyword>
<dbReference type="InterPro" id="IPR012340">
    <property type="entry name" value="NA-bd_OB-fold"/>
</dbReference>
<sequence length="169" mass="18561">VLVAEEASQPFAPTLIDFPYIQARVINYDKITPLMNLKASCFGKFVAIRGTVVRVSNVKPMVTKMAFTCNLCGEAQSVALPDGKYKIPSKCPAPECRGRSFTPQRSSPLTTTMDWQSVRIQEIMDDDFREAGRIPRTVECELTADLVDSCVPGDLVTVTGIAKVVNSEE</sequence>
<dbReference type="InParanoid" id="A8DUX0"/>
<dbReference type="GO" id="GO:0000724">
    <property type="term" value="P:double-strand break repair via homologous recombination"/>
    <property type="evidence" value="ECO:0007669"/>
    <property type="project" value="UniProtKB-ARBA"/>
</dbReference>
<keyword evidence="7" id="KW-0347">Helicase</keyword>
<dbReference type="GO" id="GO:0003678">
    <property type="term" value="F:DNA helicase activity"/>
    <property type="evidence" value="ECO:0007669"/>
    <property type="project" value="UniProtKB-EC"/>
</dbReference>
<feature type="non-terminal residue" evidence="16">
    <location>
        <position position="1"/>
    </location>
</feature>
<evidence type="ECO:0000256" key="2">
    <source>
        <dbReference type="ARBA" id="ARBA00008010"/>
    </source>
</evidence>
<protein>
    <recommendedName>
        <fullName evidence="12">DNA helicase MCM8</fullName>
        <ecNumber evidence="3">3.6.4.12</ecNumber>
    </recommendedName>
    <alternativeName>
        <fullName evidence="13">Minichromosome maintenance 8</fullName>
    </alternativeName>
</protein>
<evidence type="ECO:0000313" key="17">
    <source>
        <dbReference type="Proteomes" id="UP000001593"/>
    </source>
</evidence>
<accession>A8DUX0</accession>
<evidence type="ECO:0000256" key="12">
    <source>
        <dbReference type="ARBA" id="ARBA00041084"/>
    </source>
</evidence>
<organism evidence="16 17">
    <name type="scientific">Nematostella vectensis</name>
    <name type="common">Starlet sea anemone</name>
    <dbReference type="NCBI Taxonomy" id="45351"/>
    <lineage>
        <taxon>Eukaryota</taxon>
        <taxon>Metazoa</taxon>
        <taxon>Cnidaria</taxon>
        <taxon>Anthozoa</taxon>
        <taxon>Hexacorallia</taxon>
        <taxon>Actiniaria</taxon>
        <taxon>Edwardsiidae</taxon>
        <taxon>Nematostella</taxon>
    </lineage>
</organism>
<dbReference type="EMBL" id="DS473171">
    <property type="protein sequence ID" value="EDO27446.1"/>
    <property type="molecule type" value="Genomic_DNA"/>
</dbReference>
<feature type="non-terminal residue" evidence="16">
    <location>
        <position position="169"/>
    </location>
</feature>
<gene>
    <name evidence="16" type="ORF">NEMVEDRAFT_v1g224075</name>
</gene>
<dbReference type="AlphaFoldDB" id="A8DUX0"/>
<dbReference type="Pfam" id="PF17207">
    <property type="entry name" value="MCM_OB"/>
    <property type="match status" value="1"/>
</dbReference>
<evidence type="ECO:0000256" key="6">
    <source>
        <dbReference type="ARBA" id="ARBA00022801"/>
    </source>
</evidence>
<dbReference type="Gene3D" id="2.40.50.140">
    <property type="entry name" value="Nucleic acid-binding proteins"/>
    <property type="match status" value="1"/>
</dbReference>
<keyword evidence="8" id="KW-0067">ATP-binding</keyword>
<dbReference type="EC" id="3.6.4.12" evidence="3"/>
<reference evidence="16 17" key="1">
    <citation type="journal article" date="2007" name="Science">
        <title>Sea anemone genome reveals ancestral eumetazoan gene repertoire and genomic organization.</title>
        <authorList>
            <person name="Putnam N.H."/>
            <person name="Srivastava M."/>
            <person name="Hellsten U."/>
            <person name="Dirks B."/>
            <person name="Chapman J."/>
            <person name="Salamov A."/>
            <person name="Terry A."/>
            <person name="Shapiro H."/>
            <person name="Lindquist E."/>
            <person name="Kapitonov V.V."/>
            <person name="Jurka J."/>
            <person name="Genikhovich G."/>
            <person name="Grigoriev I.V."/>
            <person name="Lucas S.M."/>
            <person name="Steele R.E."/>
            <person name="Finnerty J.R."/>
            <person name="Technau U."/>
            <person name="Martindale M.Q."/>
            <person name="Rokhsar D.S."/>
        </authorList>
    </citation>
    <scope>NUCLEOTIDE SEQUENCE [LARGE SCALE GENOMIC DNA]</scope>
    <source>
        <strain evidence="17">CH2 X CH6</strain>
    </source>
</reference>